<dbReference type="SMART" id="SM00355">
    <property type="entry name" value="ZnF_C2H2"/>
    <property type="match status" value="5"/>
</dbReference>
<dbReference type="Proteomes" id="UP000198287">
    <property type="component" value="Unassembled WGS sequence"/>
</dbReference>
<evidence type="ECO:0000313" key="3">
    <source>
        <dbReference type="EMBL" id="OXA44955.1"/>
    </source>
</evidence>
<feature type="domain" description="C2H2-type" evidence="2">
    <location>
        <begin position="337"/>
        <end position="367"/>
    </location>
</feature>
<dbReference type="AlphaFoldDB" id="A0A226DHC3"/>
<comment type="caution">
    <text evidence="3">The sequence shown here is derived from an EMBL/GenBank/DDBJ whole genome shotgun (WGS) entry which is preliminary data.</text>
</comment>
<evidence type="ECO:0000256" key="1">
    <source>
        <dbReference type="PROSITE-ProRule" id="PRU00042"/>
    </source>
</evidence>
<keyword evidence="1" id="KW-0863">Zinc-finger</keyword>
<keyword evidence="1" id="KW-0479">Metal-binding</keyword>
<dbReference type="EMBL" id="LNIX01000018">
    <property type="protein sequence ID" value="OXA44955.1"/>
    <property type="molecule type" value="Genomic_DNA"/>
</dbReference>
<dbReference type="GO" id="GO:0008270">
    <property type="term" value="F:zinc ion binding"/>
    <property type="evidence" value="ECO:0007669"/>
    <property type="project" value="UniProtKB-KW"/>
</dbReference>
<dbReference type="PROSITE" id="PS50157">
    <property type="entry name" value="ZINC_FINGER_C2H2_2"/>
    <property type="match status" value="1"/>
</dbReference>
<dbReference type="PROSITE" id="PS00028">
    <property type="entry name" value="ZINC_FINGER_C2H2_1"/>
    <property type="match status" value="2"/>
</dbReference>
<accession>A0A226DHC3</accession>
<evidence type="ECO:0000313" key="4">
    <source>
        <dbReference type="Proteomes" id="UP000198287"/>
    </source>
</evidence>
<dbReference type="OrthoDB" id="3069995at2759"/>
<dbReference type="InterPro" id="IPR013087">
    <property type="entry name" value="Znf_C2H2_type"/>
</dbReference>
<keyword evidence="4" id="KW-1185">Reference proteome</keyword>
<reference evidence="3 4" key="1">
    <citation type="submission" date="2015-12" db="EMBL/GenBank/DDBJ databases">
        <title>The genome of Folsomia candida.</title>
        <authorList>
            <person name="Faddeeva A."/>
            <person name="Derks M.F."/>
            <person name="Anvar Y."/>
            <person name="Smit S."/>
            <person name="Van Straalen N."/>
            <person name="Roelofs D."/>
        </authorList>
    </citation>
    <scope>NUCLEOTIDE SEQUENCE [LARGE SCALE GENOMIC DNA]</scope>
    <source>
        <strain evidence="3 4">VU population</strain>
        <tissue evidence="3">Whole body</tissue>
    </source>
</reference>
<name>A0A226DHC3_FOLCA</name>
<sequence length="436" mass="49388">MSHLGQAEGIEQTKKVWKSQLLTGLHGSLSRSCCMDFYNLGHGWLSRASKVRAREYCHTTTRCAIRRRRYAGLPAPSDLRSGGLPQGGGGDRACGGQHNRVYGGPMTWVCCDGGRGKWGVTRLRLRLPWGTWAIYHGPWTPPPNNLQLSASACRRHPHLDTTTTPWNPPMIPAIHFLPGCHCDPVNLTPWKILPLFTPKPLPPNYFRSCKVCSALFSSQKCYVLHLNSHTPKEFRWRWRPKETKCARCGYQFAEEQKLLEHLEENECTEVNCPRDELTCHTCGVTFPERDALDEHYVFERCRVDRTGKRARCGIQPYSKMGVESEGEKNFTSNQNNFVCPVYTCRRSFSSASAWGIHAKKIHTSWNGLCILCGEKVEFYKLFDHLTTKHSSSGEEDKETNFEENVVRIKTEVILEDDELKSGEVNKTEAGLGQGGK</sequence>
<gene>
    <name evidence="3" type="ORF">Fcan01_20117</name>
</gene>
<keyword evidence="1" id="KW-0862">Zinc</keyword>
<dbReference type="Gene3D" id="3.30.160.60">
    <property type="entry name" value="Classic Zinc Finger"/>
    <property type="match status" value="2"/>
</dbReference>
<evidence type="ECO:0000259" key="2">
    <source>
        <dbReference type="PROSITE" id="PS50157"/>
    </source>
</evidence>
<organism evidence="3 4">
    <name type="scientific">Folsomia candida</name>
    <name type="common">Springtail</name>
    <dbReference type="NCBI Taxonomy" id="158441"/>
    <lineage>
        <taxon>Eukaryota</taxon>
        <taxon>Metazoa</taxon>
        <taxon>Ecdysozoa</taxon>
        <taxon>Arthropoda</taxon>
        <taxon>Hexapoda</taxon>
        <taxon>Collembola</taxon>
        <taxon>Entomobryomorpha</taxon>
        <taxon>Isotomoidea</taxon>
        <taxon>Isotomidae</taxon>
        <taxon>Proisotominae</taxon>
        <taxon>Folsomia</taxon>
    </lineage>
</organism>
<protein>
    <submittedName>
        <fullName evidence="3">PR domain zinc finger protein 5</fullName>
    </submittedName>
</protein>
<proteinExistence type="predicted"/>